<dbReference type="InterPro" id="IPR011747">
    <property type="entry name" value="CHP02241"/>
</dbReference>
<evidence type="ECO:0000313" key="2">
    <source>
        <dbReference type="Proteomes" id="UP001149822"/>
    </source>
</evidence>
<dbReference type="NCBIfam" id="TIGR02241">
    <property type="entry name" value="conserved hypothetical phage tail region protein"/>
    <property type="match status" value="1"/>
</dbReference>
<evidence type="ECO:0000313" key="1">
    <source>
        <dbReference type="EMBL" id="MCZ0962484.1"/>
    </source>
</evidence>
<reference evidence="1" key="1">
    <citation type="submission" date="2022-12" db="EMBL/GenBank/DDBJ databases">
        <title>Paracoccus sp. EF6 isolated from a lake water.</title>
        <authorList>
            <person name="Liu H."/>
        </authorList>
    </citation>
    <scope>NUCLEOTIDE SEQUENCE</scope>
    <source>
        <strain evidence="1">EF6</strain>
    </source>
</reference>
<gene>
    <name evidence="1" type="ORF">OU682_12730</name>
</gene>
<dbReference type="PANTHER" id="PTHR38009">
    <property type="entry name" value="CONSERVED HYPOTHETICAL PHAGE TAIL PROTEIN"/>
    <property type="match status" value="1"/>
</dbReference>
<dbReference type="RefSeq" id="WP_268942509.1">
    <property type="nucleotide sequence ID" value="NZ_JAPTYD010000017.1"/>
</dbReference>
<dbReference type="Proteomes" id="UP001149822">
    <property type="component" value="Unassembled WGS sequence"/>
</dbReference>
<comment type="caution">
    <text evidence="1">The sequence shown here is derived from an EMBL/GenBank/DDBJ whole genome shotgun (WGS) entry which is preliminary data.</text>
</comment>
<organism evidence="1 2">
    <name type="scientific">Paracoccus benzoatiresistens</name>
    <dbReference type="NCBI Taxonomy" id="2997341"/>
    <lineage>
        <taxon>Bacteria</taxon>
        <taxon>Pseudomonadati</taxon>
        <taxon>Pseudomonadota</taxon>
        <taxon>Alphaproteobacteria</taxon>
        <taxon>Rhodobacterales</taxon>
        <taxon>Paracoccaceae</taxon>
        <taxon>Paracoccus</taxon>
    </lineage>
</organism>
<dbReference type="EMBL" id="JAPTYD010000017">
    <property type="protein sequence ID" value="MCZ0962484.1"/>
    <property type="molecule type" value="Genomic_DNA"/>
</dbReference>
<dbReference type="InterPro" id="IPR010667">
    <property type="entry name" value="Phage_T4_Gp19"/>
</dbReference>
<dbReference type="PANTHER" id="PTHR38009:SF1">
    <property type="entry name" value="CONSERVED HYPOTHETICAL PHAGE TAIL PROTEIN"/>
    <property type="match status" value="1"/>
</dbReference>
<sequence>MVDFPLFQPVLKINFMVTMWDTPDSNGGGAGGVLSSVGSAVLSAATQFVAGGFKSIEGLEAVNTVTPYYQGGQNDTELRFFERATYSRIVMKRGVTFNTDLWDWHHQVITGRRKTRKSGTIILMDTRKLFDIPGVGGAVPGMFFPVAGWTFHNALPAKLSGPALDAADGRGPGAVAIETAELHAEKIERLSLALIPGVADLNSVLSGLVGLAGGAALAGSAAGAAAAVGGL</sequence>
<name>A0ABT4J6G2_9RHOB</name>
<accession>A0ABT4J6G2</accession>
<dbReference type="Pfam" id="PF06841">
    <property type="entry name" value="Phage_T4_gp19"/>
    <property type="match status" value="1"/>
</dbReference>
<protein>
    <submittedName>
        <fullName evidence="1">Phage tail protein</fullName>
    </submittedName>
</protein>
<proteinExistence type="predicted"/>
<keyword evidence="2" id="KW-1185">Reference proteome</keyword>